<feature type="transmembrane region" description="Helical" evidence="6">
    <location>
        <begin position="423"/>
        <end position="441"/>
    </location>
</feature>
<feature type="transmembrane region" description="Helical" evidence="6">
    <location>
        <begin position="88"/>
        <end position="111"/>
    </location>
</feature>
<dbReference type="EMBL" id="KZ293646">
    <property type="protein sequence ID" value="PBL00211.1"/>
    <property type="molecule type" value="Genomic_DNA"/>
</dbReference>
<sequence length="571" mass="60889">MALKLEFPIRLNLTPRAFGRGSDSRPGLKVASKLRVHSRVSQISVQLIRPPGSHLFGTLPVSIESDESVLVHLGYKQEFKRAFSRYELFGLAFTVNGVRVQGIASILVYSIPYGGPVSMVWGFLTGCVFIMCIALSIADMGSSAPTSGALYYWTFKYSPPSCRKYLAWLVGYVNTIGYIAAVAAGGYACALTILTTVTLGTDGAYVATSGHIYGTFCALLISHAILASLATKVLARTQPLYVLLNTGVFFAFIIALPIATPSEYKNTAKHALGHFENVSDYSDGFAFILSLLAPCWTVCGLDSSIHTSEEAWNAPTAVPFAILSSVVVECVLGLAVVIRLAFNMGTDLVALLSSPIEQPMAAILANSLGTDGTIASWVFVAILLYTSVMDILIASSRQVFAFSRDGALPLSFLFYNINPYTGTPVNAVCMCVFIAGLLGLLSFAGSAAIGAIFTMSVFCPYLCYSTPIIARFFGGQSFTPGPFSLGRASGPVAFVATTFMILMMVVFLFPASPAPVAESMNYTVVVVGGIVTLATAYYFVSGRFWFTGPVVTVADGSGKKRSEEKLGIKSV</sequence>
<dbReference type="GO" id="GO:0016020">
    <property type="term" value="C:membrane"/>
    <property type="evidence" value="ECO:0007669"/>
    <property type="project" value="UniProtKB-SubCell"/>
</dbReference>
<keyword evidence="8" id="KW-1185">Reference proteome</keyword>
<keyword evidence="3 6" id="KW-0812">Transmembrane</keyword>
<evidence type="ECO:0000256" key="5">
    <source>
        <dbReference type="ARBA" id="ARBA00023136"/>
    </source>
</evidence>
<dbReference type="Proteomes" id="UP000217790">
    <property type="component" value="Unassembled WGS sequence"/>
</dbReference>
<dbReference type="InParanoid" id="A0A2H3E1M5"/>
<dbReference type="PANTHER" id="PTHR45649:SF6">
    <property type="entry name" value="GABA-SPECIFIC PERMEASE"/>
    <property type="match status" value="1"/>
</dbReference>
<organism evidence="7 8">
    <name type="scientific">Armillaria gallica</name>
    <name type="common">Bulbous honey fungus</name>
    <name type="synonym">Armillaria bulbosa</name>
    <dbReference type="NCBI Taxonomy" id="47427"/>
    <lineage>
        <taxon>Eukaryota</taxon>
        <taxon>Fungi</taxon>
        <taxon>Dikarya</taxon>
        <taxon>Basidiomycota</taxon>
        <taxon>Agaricomycotina</taxon>
        <taxon>Agaricomycetes</taxon>
        <taxon>Agaricomycetidae</taxon>
        <taxon>Agaricales</taxon>
        <taxon>Marasmiineae</taxon>
        <taxon>Physalacriaceae</taxon>
        <taxon>Armillaria</taxon>
    </lineage>
</organism>
<evidence type="ECO:0000313" key="8">
    <source>
        <dbReference type="Proteomes" id="UP000217790"/>
    </source>
</evidence>
<feature type="transmembrane region" description="Helical" evidence="6">
    <location>
        <begin position="211"/>
        <end position="229"/>
    </location>
</feature>
<feature type="transmembrane region" description="Helical" evidence="6">
    <location>
        <begin position="374"/>
        <end position="392"/>
    </location>
</feature>
<dbReference type="Pfam" id="PF13520">
    <property type="entry name" value="AA_permease_2"/>
    <property type="match status" value="1"/>
</dbReference>
<evidence type="ECO:0000256" key="4">
    <source>
        <dbReference type="ARBA" id="ARBA00022989"/>
    </source>
</evidence>
<dbReference type="AlphaFoldDB" id="A0A2H3E1M5"/>
<dbReference type="PANTHER" id="PTHR45649">
    <property type="entry name" value="AMINO-ACID PERMEASE BAT1"/>
    <property type="match status" value="1"/>
</dbReference>
<dbReference type="InterPro" id="IPR002293">
    <property type="entry name" value="AA/rel_permease1"/>
</dbReference>
<dbReference type="GO" id="GO:0022857">
    <property type="term" value="F:transmembrane transporter activity"/>
    <property type="evidence" value="ECO:0007669"/>
    <property type="project" value="InterPro"/>
</dbReference>
<evidence type="ECO:0000256" key="1">
    <source>
        <dbReference type="ARBA" id="ARBA00004141"/>
    </source>
</evidence>
<proteinExistence type="predicted"/>
<feature type="transmembrane region" description="Helical" evidence="6">
    <location>
        <begin position="490"/>
        <end position="509"/>
    </location>
</feature>
<feature type="transmembrane region" description="Helical" evidence="6">
    <location>
        <begin position="317"/>
        <end position="342"/>
    </location>
</feature>
<reference evidence="8" key="1">
    <citation type="journal article" date="2017" name="Nat. Ecol. Evol.">
        <title>Genome expansion and lineage-specific genetic innovations in the forest pathogenic fungi Armillaria.</title>
        <authorList>
            <person name="Sipos G."/>
            <person name="Prasanna A.N."/>
            <person name="Walter M.C."/>
            <person name="O'Connor E."/>
            <person name="Balint B."/>
            <person name="Krizsan K."/>
            <person name="Kiss B."/>
            <person name="Hess J."/>
            <person name="Varga T."/>
            <person name="Slot J."/>
            <person name="Riley R."/>
            <person name="Boka B."/>
            <person name="Rigling D."/>
            <person name="Barry K."/>
            <person name="Lee J."/>
            <person name="Mihaltcheva S."/>
            <person name="LaButti K."/>
            <person name="Lipzen A."/>
            <person name="Waldron R."/>
            <person name="Moloney N.M."/>
            <person name="Sperisen C."/>
            <person name="Kredics L."/>
            <person name="Vagvoelgyi C."/>
            <person name="Patrignani A."/>
            <person name="Fitzpatrick D."/>
            <person name="Nagy I."/>
            <person name="Doyle S."/>
            <person name="Anderson J.B."/>
            <person name="Grigoriev I.V."/>
            <person name="Gueldener U."/>
            <person name="Muensterkoetter M."/>
            <person name="Nagy L.G."/>
        </authorList>
    </citation>
    <scope>NUCLEOTIDE SEQUENCE [LARGE SCALE GENOMIC DNA]</scope>
    <source>
        <strain evidence="8">Ar21-2</strain>
    </source>
</reference>
<evidence type="ECO:0000313" key="7">
    <source>
        <dbReference type="EMBL" id="PBL00211.1"/>
    </source>
</evidence>
<keyword evidence="2" id="KW-0813">Transport</keyword>
<dbReference type="OMA" id="PGKFYCG"/>
<feature type="transmembrane region" description="Helical" evidence="6">
    <location>
        <begin position="521"/>
        <end position="540"/>
    </location>
</feature>
<accession>A0A2H3E1M5</accession>
<feature type="transmembrane region" description="Helical" evidence="6">
    <location>
        <begin position="166"/>
        <end position="199"/>
    </location>
</feature>
<dbReference type="STRING" id="47427.A0A2H3E1M5"/>
<comment type="subcellular location">
    <subcellularLocation>
        <location evidence="1">Membrane</location>
        <topology evidence="1">Multi-pass membrane protein</topology>
    </subcellularLocation>
</comment>
<name>A0A2H3E1M5_ARMGA</name>
<evidence type="ECO:0000256" key="2">
    <source>
        <dbReference type="ARBA" id="ARBA00022448"/>
    </source>
</evidence>
<evidence type="ECO:0000256" key="6">
    <source>
        <dbReference type="SAM" id="Phobius"/>
    </source>
</evidence>
<gene>
    <name evidence="7" type="ORF">ARMGADRAFT_1072587</name>
</gene>
<feature type="transmembrane region" description="Helical" evidence="6">
    <location>
        <begin position="448"/>
        <end position="470"/>
    </location>
</feature>
<evidence type="ECO:0000256" key="3">
    <source>
        <dbReference type="ARBA" id="ARBA00022692"/>
    </source>
</evidence>
<protein>
    <submittedName>
        <fullName evidence="7">Amino acid transporter</fullName>
    </submittedName>
</protein>
<dbReference type="OrthoDB" id="4476201at2759"/>
<dbReference type="FunCoup" id="A0A2H3E1M5">
    <property type="interactions" value="26"/>
</dbReference>
<dbReference type="Gene3D" id="1.20.1740.10">
    <property type="entry name" value="Amino acid/polyamine transporter I"/>
    <property type="match status" value="1"/>
</dbReference>
<keyword evidence="4 6" id="KW-1133">Transmembrane helix</keyword>
<feature type="transmembrane region" description="Helical" evidence="6">
    <location>
        <begin position="241"/>
        <end position="259"/>
    </location>
</feature>
<keyword evidence="5 6" id="KW-0472">Membrane</keyword>
<feature type="transmembrane region" description="Helical" evidence="6">
    <location>
        <begin position="117"/>
        <end position="138"/>
    </location>
</feature>